<evidence type="ECO:0000313" key="2">
    <source>
        <dbReference type="EMBL" id="MFC4495312.1"/>
    </source>
</evidence>
<protein>
    <submittedName>
        <fullName evidence="2">Uncharacterized protein</fullName>
    </submittedName>
</protein>
<name>A0ABV9A7S2_9ACTN</name>
<keyword evidence="1" id="KW-0812">Transmembrane</keyword>
<feature type="transmembrane region" description="Helical" evidence="1">
    <location>
        <begin position="42"/>
        <end position="67"/>
    </location>
</feature>
<organism evidence="2 3">
    <name type="scientific">Streptomyces ovatisporus</name>
    <dbReference type="NCBI Taxonomy" id="1128682"/>
    <lineage>
        <taxon>Bacteria</taxon>
        <taxon>Bacillati</taxon>
        <taxon>Actinomycetota</taxon>
        <taxon>Actinomycetes</taxon>
        <taxon>Kitasatosporales</taxon>
        <taxon>Streptomycetaceae</taxon>
        <taxon>Streptomyces</taxon>
    </lineage>
</organism>
<dbReference type="RefSeq" id="WP_386447926.1">
    <property type="nucleotide sequence ID" value="NZ_JBHSFH010000007.1"/>
</dbReference>
<sequence>MQSSMESTPSVFAGLSLALFGTALLLWTGVRLRSHLPVAHGVPAFTAAAVAVVFGVISLLTGGWVLLAA</sequence>
<accession>A0ABV9A7S2</accession>
<dbReference type="Proteomes" id="UP001595997">
    <property type="component" value="Unassembled WGS sequence"/>
</dbReference>
<proteinExistence type="predicted"/>
<dbReference type="EMBL" id="JBHSFH010000007">
    <property type="protein sequence ID" value="MFC4495312.1"/>
    <property type="molecule type" value="Genomic_DNA"/>
</dbReference>
<keyword evidence="3" id="KW-1185">Reference proteome</keyword>
<evidence type="ECO:0000256" key="1">
    <source>
        <dbReference type="SAM" id="Phobius"/>
    </source>
</evidence>
<gene>
    <name evidence="2" type="ORF">ACFPA8_14335</name>
</gene>
<keyword evidence="1" id="KW-1133">Transmembrane helix</keyword>
<evidence type="ECO:0000313" key="3">
    <source>
        <dbReference type="Proteomes" id="UP001595997"/>
    </source>
</evidence>
<comment type="caution">
    <text evidence="2">The sequence shown here is derived from an EMBL/GenBank/DDBJ whole genome shotgun (WGS) entry which is preliminary data.</text>
</comment>
<feature type="transmembrane region" description="Helical" evidence="1">
    <location>
        <begin position="12"/>
        <end position="30"/>
    </location>
</feature>
<keyword evidence="1" id="KW-0472">Membrane</keyword>
<reference evidence="3" key="1">
    <citation type="journal article" date="2019" name="Int. J. Syst. Evol. Microbiol.">
        <title>The Global Catalogue of Microorganisms (GCM) 10K type strain sequencing project: providing services to taxonomists for standard genome sequencing and annotation.</title>
        <authorList>
            <consortium name="The Broad Institute Genomics Platform"/>
            <consortium name="The Broad Institute Genome Sequencing Center for Infectious Disease"/>
            <person name="Wu L."/>
            <person name="Ma J."/>
        </authorList>
    </citation>
    <scope>NUCLEOTIDE SEQUENCE [LARGE SCALE GENOMIC DNA]</scope>
    <source>
        <strain evidence="3">CGMCC 4.7357</strain>
    </source>
</reference>